<proteinExistence type="predicted"/>
<organism evidence="2 3">
    <name type="scientific">Luteitalea pratensis</name>
    <dbReference type="NCBI Taxonomy" id="1855912"/>
    <lineage>
        <taxon>Bacteria</taxon>
        <taxon>Pseudomonadati</taxon>
        <taxon>Acidobacteriota</taxon>
        <taxon>Vicinamibacteria</taxon>
        <taxon>Vicinamibacterales</taxon>
        <taxon>Vicinamibacteraceae</taxon>
        <taxon>Luteitalea</taxon>
    </lineage>
</organism>
<protein>
    <submittedName>
        <fullName evidence="2">Uncharacterized protein</fullName>
    </submittedName>
</protein>
<dbReference type="PATRIC" id="fig|1813736.3.peg.6610"/>
<evidence type="ECO:0000313" key="3">
    <source>
        <dbReference type="Proteomes" id="UP000076079"/>
    </source>
</evidence>
<evidence type="ECO:0000313" key="2">
    <source>
        <dbReference type="EMBL" id="AMY13007.1"/>
    </source>
</evidence>
<feature type="compositionally biased region" description="Basic and acidic residues" evidence="1">
    <location>
        <begin position="329"/>
        <end position="350"/>
    </location>
</feature>
<feature type="compositionally biased region" description="Basic and acidic residues" evidence="1">
    <location>
        <begin position="280"/>
        <end position="300"/>
    </location>
</feature>
<dbReference type="AlphaFoldDB" id="A0A143PW76"/>
<feature type="compositionally biased region" description="Basic and acidic residues" evidence="1">
    <location>
        <begin position="257"/>
        <end position="273"/>
    </location>
</feature>
<reference evidence="3" key="2">
    <citation type="submission" date="2016-04" db="EMBL/GenBank/DDBJ databases">
        <title>First Complete Genome Sequence of a Subdivision 6 Acidobacterium.</title>
        <authorList>
            <person name="Huang S."/>
            <person name="Vieira S."/>
            <person name="Bunk B."/>
            <person name="Riedel T."/>
            <person name="Sproeer C."/>
            <person name="Overmann J."/>
        </authorList>
    </citation>
    <scope>NUCLEOTIDE SEQUENCE [LARGE SCALE GENOMIC DNA]</scope>
    <source>
        <strain evidence="3">DSM 100886 HEG_-6_39</strain>
    </source>
</reference>
<name>A0A143PW76_LUTPR</name>
<feature type="compositionally biased region" description="Basic and acidic residues" evidence="1">
    <location>
        <begin position="470"/>
        <end position="482"/>
    </location>
</feature>
<gene>
    <name evidence="2" type="ORF">LuPra_06293</name>
</gene>
<feature type="compositionally biased region" description="Basic and acidic residues" evidence="1">
    <location>
        <begin position="107"/>
        <end position="118"/>
    </location>
</feature>
<dbReference type="STRING" id="1855912.LuPra_06293"/>
<reference evidence="2 3" key="1">
    <citation type="journal article" date="2016" name="Genome Announc.">
        <title>First Complete Genome Sequence of a Subdivision 6 Acidobacterium Strain.</title>
        <authorList>
            <person name="Huang S."/>
            <person name="Vieira S."/>
            <person name="Bunk B."/>
            <person name="Riedel T."/>
            <person name="Sproer C."/>
            <person name="Overmann J."/>
        </authorList>
    </citation>
    <scope>NUCLEOTIDE SEQUENCE [LARGE SCALE GENOMIC DNA]</scope>
    <source>
        <strain evidence="3">DSM 100886 HEG_-6_39</strain>
    </source>
</reference>
<feature type="compositionally biased region" description="Basic and acidic residues" evidence="1">
    <location>
        <begin position="147"/>
        <end position="181"/>
    </location>
</feature>
<dbReference type="EMBL" id="CP015136">
    <property type="protein sequence ID" value="AMY13007.1"/>
    <property type="molecule type" value="Genomic_DNA"/>
</dbReference>
<sequence>MARGAFWTIIVDDQPTAFRAPVREDLLPTLKQLHRQHPTAVIKWFQRGRLWETPGDAMDATKPPSRGVGWRPGGAHKDPRDQYKVPRDVKRARWASQAADGRGPWMKGDKPFNAERLPRRSPGAEAGRTTSSTGTGHRETGTGGRPPRADRPTGDRPAWKPKGDSATNDERLPRRSPEAEAGRTTSSTGTGHREPGTGGRPPRADRPTGDRPAWKPKGDSATNDERLPRRSPEAEAGRTTSSTGTGHREPGTGGRPPRADRPTGDRPAWKPKGDGPFAARGEKPAWRPREDRATNAERLPRRSPGAEAGRTTSSTGTGNREPGTVGRPPRADRPTGDRPTGERPAWKPKGDGPFAARGERPAWKPKADRATSAEGRPAWKPKGDRPAGDRPAWKPKGDGPPAVRGEKPAWKPKGDRPTGDRPAWKPKGDRPTGDRPAWKPKADGARPAKPGYRGTGTGGGDRPRSSASRGDWRGDRPGRDATPRPGGDPPAPAKKARTWRAGEVPPADRKRKKSDD</sequence>
<feature type="compositionally biased region" description="Basic and acidic residues" evidence="1">
    <location>
        <begin position="381"/>
        <end position="397"/>
    </location>
</feature>
<feature type="compositionally biased region" description="Low complexity" evidence="1">
    <location>
        <begin position="305"/>
        <end position="321"/>
    </location>
</feature>
<feature type="region of interest" description="Disordered" evidence="1">
    <location>
        <begin position="55"/>
        <end position="516"/>
    </location>
</feature>
<feature type="compositionally biased region" description="Basic and acidic residues" evidence="1">
    <location>
        <begin position="357"/>
        <end position="371"/>
    </location>
</feature>
<keyword evidence="3" id="KW-1185">Reference proteome</keyword>
<feature type="compositionally biased region" description="Low complexity" evidence="1">
    <location>
        <begin position="123"/>
        <end position="135"/>
    </location>
</feature>
<feature type="compositionally biased region" description="Basic and acidic residues" evidence="1">
    <location>
        <begin position="75"/>
        <end position="91"/>
    </location>
</feature>
<dbReference type="Proteomes" id="UP000076079">
    <property type="component" value="Chromosome"/>
</dbReference>
<accession>A0A143PW76</accession>
<feature type="compositionally biased region" description="Basic and acidic residues" evidence="1">
    <location>
        <begin position="404"/>
        <end position="446"/>
    </location>
</feature>
<feature type="compositionally biased region" description="Basic and acidic residues" evidence="1">
    <location>
        <begin position="202"/>
        <end position="236"/>
    </location>
</feature>
<evidence type="ECO:0000256" key="1">
    <source>
        <dbReference type="SAM" id="MobiDB-lite"/>
    </source>
</evidence>
<dbReference type="KEGG" id="abac:LuPra_06293"/>